<proteinExistence type="predicted"/>
<dbReference type="AlphaFoldDB" id="A0A0E0C5P5"/>
<sequence>MCNRIHLSTTATVVHEINGEGLEAIGTCTLVQFVPFTCQASNAVHTGRQLWIGLAELPTWILVPCYRCIHIVPKGKLHSCMALLVSNPNQAICKLN</sequence>
<keyword evidence="2" id="KW-1185">Reference proteome</keyword>
<reference evidence="1" key="2">
    <citation type="submission" date="2018-05" db="EMBL/GenBank/DDBJ databases">
        <title>OmerRS3 (Oryza meridionalis Reference Sequence Version 3).</title>
        <authorList>
            <person name="Zhang J."/>
            <person name="Kudrna D."/>
            <person name="Lee S."/>
            <person name="Talag J."/>
            <person name="Welchert J."/>
            <person name="Wing R.A."/>
        </authorList>
    </citation>
    <scope>NUCLEOTIDE SEQUENCE [LARGE SCALE GENOMIC DNA]</scope>
    <source>
        <strain evidence="1">cv. OR44</strain>
    </source>
</reference>
<reference evidence="1" key="1">
    <citation type="submission" date="2015-04" db="UniProtKB">
        <authorList>
            <consortium name="EnsemblPlants"/>
        </authorList>
    </citation>
    <scope>IDENTIFICATION</scope>
</reference>
<accession>A0A0E0C5P5</accession>
<dbReference type="Proteomes" id="UP000008021">
    <property type="component" value="Chromosome 1"/>
</dbReference>
<dbReference type="HOGENOM" id="CLU_2363254_0_0_1"/>
<dbReference type="Gramene" id="OMERI01G23320.1">
    <property type="protein sequence ID" value="OMERI01G23320.1"/>
    <property type="gene ID" value="OMERI01G23320"/>
</dbReference>
<dbReference type="EnsemblPlants" id="OMERI01G23320.1">
    <property type="protein sequence ID" value="OMERI01G23320.1"/>
    <property type="gene ID" value="OMERI01G23320"/>
</dbReference>
<evidence type="ECO:0000313" key="1">
    <source>
        <dbReference type="EnsemblPlants" id="OMERI01G23320.1"/>
    </source>
</evidence>
<name>A0A0E0C5P5_9ORYZ</name>
<organism evidence="1">
    <name type="scientific">Oryza meridionalis</name>
    <dbReference type="NCBI Taxonomy" id="40149"/>
    <lineage>
        <taxon>Eukaryota</taxon>
        <taxon>Viridiplantae</taxon>
        <taxon>Streptophyta</taxon>
        <taxon>Embryophyta</taxon>
        <taxon>Tracheophyta</taxon>
        <taxon>Spermatophyta</taxon>
        <taxon>Magnoliopsida</taxon>
        <taxon>Liliopsida</taxon>
        <taxon>Poales</taxon>
        <taxon>Poaceae</taxon>
        <taxon>BOP clade</taxon>
        <taxon>Oryzoideae</taxon>
        <taxon>Oryzeae</taxon>
        <taxon>Oryzinae</taxon>
        <taxon>Oryza</taxon>
    </lineage>
</organism>
<evidence type="ECO:0000313" key="2">
    <source>
        <dbReference type="Proteomes" id="UP000008021"/>
    </source>
</evidence>
<protein>
    <submittedName>
        <fullName evidence="1">Uncharacterized protein</fullName>
    </submittedName>
</protein>